<keyword evidence="3" id="KW-1185">Reference proteome</keyword>
<evidence type="ECO:0000256" key="1">
    <source>
        <dbReference type="SAM" id="MobiDB-lite"/>
    </source>
</evidence>
<proteinExistence type="predicted"/>
<organism evidence="2 3">
    <name type="scientific">Rugosimonospora acidiphila</name>
    <dbReference type="NCBI Taxonomy" id="556531"/>
    <lineage>
        <taxon>Bacteria</taxon>
        <taxon>Bacillati</taxon>
        <taxon>Actinomycetota</taxon>
        <taxon>Actinomycetes</taxon>
        <taxon>Micromonosporales</taxon>
        <taxon>Micromonosporaceae</taxon>
        <taxon>Rugosimonospora</taxon>
    </lineage>
</organism>
<feature type="compositionally biased region" description="Gly residues" evidence="1">
    <location>
        <begin position="62"/>
        <end position="82"/>
    </location>
</feature>
<feature type="compositionally biased region" description="Basic and acidic residues" evidence="1">
    <location>
        <begin position="1"/>
        <end position="10"/>
    </location>
</feature>
<gene>
    <name evidence="2" type="ORF">GCM10023322_61250</name>
</gene>
<evidence type="ECO:0000313" key="2">
    <source>
        <dbReference type="EMBL" id="GAA5195166.1"/>
    </source>
</evidence>
<reference evidence="3" key="1">
    <citation type="journal article" date="2019" name="Int. J. Syst. Evol. Microbiol.">
        <title>The Global Catalogue of Microorganisms (GCM) 10K type strain sequencing project: providing services to taxonomists for standard genome sequencing and annotation.</title>
        <authorList>
            <consortium name="The Broad Institute Genomics Platform"/>
            <consortium name="The Broad Institute Genome Sequencing Center for Infectious Disease"/>
            <person name="Wu L."/>
            <person name="Ma J."/>
        </authorList>
    </citation>
    <scope>NUCLEOTIDE SEQUENCE [LARGE SCALE GENOMIC DNA]</scope>
    <source>
        <strain evidence="3">JCM 18304</strain>
    </source>
</reference>
<accession>A0ABP9SG89</accession>
<dbReference type="EMBL" id="BAABJQ010000023">
    <property type="protein sequence ID" value="GAA5195166.1"/>
    <property type="molecule type" value="Genomic_DNA"/>
</dbReference>
<feature type="compositionally biased region" description="Polar residues" evidence="1">
    <location>
        <begin position="19"/>
        <end position="34"/>
    </location>
</feature>
<evidence type="ECO:0000313" key="3">
    <source>
        <dbReference type="Proteomes" id="UP001501570"/>
    </source>
</evidence>
<dbReference type="Proteomes" id="UP001501570">
    <property type="component" value="Unassembled WGS sequence"/>
</dbReference>
<protein>
    <submittedName>
        <fullName evidence="2">Uncharacterized protein</fullName>
    </submittedName>
</protein>
<comment type="caution">
    <text evidence="2">The sequence shown here is derived from an EMBL/GenBank/DDBJ whole genome shotgun (WGS) entry which is preliminary data.</text>
</comment>
<sequence>MKSLKSESARRVKSCANPWITTNRSMSPSRSSAAVDSTRIKAPISRWGAVNLVASRGSPAGALGGTGEGLGGAGGVLGGYGD</sequence>
<feature type="region of interest" description="Disordered" evidence="1">
    <location>
        <begin position="1"/>
        <end position="34"/>
    </location>
</feature>
<feature type="region of interest" description="Disordered" evidence="1">
    <location>
        <begin position="61"/>
        <end position="82"/>
    </location>
</feature>
<name>A0ABP9SG89_9ACTN</name>